<reference evidence="2 3" key="1">
    <citation type="journal article" date="2014" name="PLoS Genet.">
        <title>The Genome of Spironucleus salmonicida Highlights a Fish Pathogen Adapted to Fluctuating Environments.</title>
        <authorList>
            <person name="Xu F."/>
            <person name="Jerlstrom-Hultqvist J."/>
            <person name="Einarsson E."/>
            <person name="Astvaldsson A."/>
            <person name="Svard S.G."/>
            <person name="Andersson J.O."/>
        </authorList>
    </citation>
    <scope>NUCLEOTIDE SEQUENCE</scope>
    <source>
        <strain evidence="3">ATCC 50377</strain>
    </source>
</reference>
<name>V6LS71_9EUKA</name>
<gene>
    <name evidence="2" type="ORF">SS50377_13346</name>
    <name evidence="3" type="ORF">SS50377_27683</name>
</gene>
<dbReference type="VEuPathDB" id="GiardiaDB:SS50377_27683"/>
<dbReference type="EMBL" id="KI546073">
    <property type="protein sequence ID" value="EST46541.1"/>
    <property type="molecule type" value="Genomic_DNA"/>
</dbReference>
<feature type="region of interest" description="Disordered" evidence="1">
    <location>
        <begin position="644"/>
        <end position="663"/>
    </location>
</feature>
<evidence type="ECO:0000313" key="2">
    <source>
        <dbReference type="EMBL" id="EST46541.1"/>
    </source>
</evidence>
<evidence type="ECO:0000313" key="3">
    <source>
        <dbReference type="EMBL" id="KAH0571382.1"/>
    </source>
</evidence>
<sequence length="897" mass="104495">MQEILIYDNTWGMFLSIHNTSINNFEIRINNCQQDIMLFSIKAQTSPLLVVTISNSQGAVVPGQRKSVNCNISPTLDINSISVPYSIELVIASTSIQQIYRLYEVDMDIQSLISNFNGRKFDLNFPPRRAINSSEVFDIKDIQLLEDFNTQRHKQSTLNINLLQQLQKAYQILNSRYNYAIKHIINPSEAVKKSLIYFTQAILKFKVSLDYYNYINFTDRITLLNDFLAFLNTQHICPICASSEVNQNVFCGGCGCYLACCEKHAKLYANVHYADCKDLIEFQVLKILTKSELDHVVMGRNEKEEFRSSQGIGSSKQKEDWIIQAQELVDQTETYLNEICTFRVHQVQEYPEDKLKQIIKEGKLQKDAQKDNIEHEVNQMMETIEKIQDEKIKFKKFLHEKYGTKKIFQRNIKIEQDNSGNEPIKRLEPEIEQIVDEMDKDAPINIYQQVIQRVLKEYGGQFQLMKDQNRTLKKYIYVYEQECSQLYQELKSEYQQSLKAASSYGDPNILRIQVVSDNDQSLELLALVKKLDVFMENKSSVDEISVQQDVIGQKLINMEILTQQSNIKYQQLDLVLKSKRVNHSKSSGKFQAEQQKLQKIVDYNAQLQEMLKCVESSIFDQDGYYRMIQQGTIDFSILKQPKVNSRSNSKLRKSNSNSSFTSSIGNESGYEDCLDNIQQNNNSKTYVNEVYLNDFDNIQNRPTTIQDISQGLLINSPVQPHKNLSVNINLNDTHANGRVNLTIYESLENMTRSLVQYAEKFNQINSYDQQAYFKLQDISTQCYSRIYVNMARVMQKKLLDFDQQEVFDFKDVITVKRRLYTLDVSHQFKEYIKQWISIQEEYEKLQNAIERQIWYCIAYSPEVLNTYPRRSLQVPIINFGLLDKQQLALQIDGVQDL</sequence>
<organism evidence="2">
    <name type="scientific">Spironucleus salmonicida</name>
    <dbReference type="NCBI Taxonomy" id="348837"/>
    <lineage>
        <taxon>Eukaryota</taxon>
        <taxon>Metamonada</taxon>
        <taxon>Diplomonadida</taxon>
        <taxon>Hexamitidae</taxon>
        <taxon>Hexamitinae</taxon>
        <taxon>Spironucleus</taxon>
    </lineage>
</organism>
<evidence type="ECO:0000256" key="1">
    <source>
        <dbReference type="SAM" id="MobiDB-lite"/>
    </source>
</evidence>
<evidence type="ECO:0000313" key="4">
    <source>
        <dbReference type="Proteomes" id="UP000018208"/>
    </source>
</evidence>
<protein>
    <submittedName>
        <fullName evidence="2">Uncharacterized protein</fullName>
    </submittedName>
</protein>
<dbReference type="EMBL" id="AUWU02000007">
    <property type="protein sequence ID" value="KAH0571382.1"/>
    <property type="molecule type" value="Genomic_DNA"/>
</dbReference>
<reference evidence="3" key="2">
    <citation type="submission" date="2020-12" db="EMBL/GenBank/DDBJ databases">
        <title>New Spironucleus salmonicida genome in near-complete chromosomes.</title>
        <authorList>
            <person name="Xu F."/>
            <person name="Kurt Z."/>
            <person name="Jimenez-Gonzalez A."/>
            <person name="Astvaldsson A."/>
            <person name="Andersson J.O."/>
            <person name="Svard S.G."/>
        </authorList>
    </citation>
    <scope>NUCLEOTIDE SEQUENCE</scope>
    <source>
        <strain evidence="3">ATCC 50377</strain>
    </source>
</reference>
<accession>V6LS71</accession>
<dbReference type="AlphaFoldDB" id="V6LS71"/>
<dbReference type="Proteomes" id="UP000018208">
    <property type="component" value="Unassembled WGS sequence"/>
</dbReference>
<proteinExistence type="predicted"/>
<keyword evidence="4" id="KW-1185">Reference proteome</keyword>